<evidence type="ECO:0000313" key="4">
    <source>
        <dbReference type="Proteomes" id="UP001595898"/>
    </source>
</evidence>
<dbReference type="InterPro" id="IPR051010">
    <property type="entry name" value="BCAA_transport"/>
</dbReference>
<sequence length="455" mass="48794">MGQNITRRTVLERSGGLAAVGTAALAGCVTEDSSDDDGDPDDETIRIGAFQPTSADLQYYGQTSLQGFYGGLAYKYDDIDPIDGLDVGEYTVDPEAGPTYEIIVEDTAFDPDTAQSVAQDLVVDDEVDVLFGGTSSDSARRVIDTVVSQSDVLYLCGPAADGDITTSDEYCHERVFRASEHTAMDARSGATYVAEEMDVENVAMFGSDNSFGRGGVENYTAVFEEYDHIELQEPRYTEAGYAEFEGLLDEAVANGADAVAGVYTAVTLPSFIPTAMDYDVEIFGGFAEMLTISALGGAMQQALGEDFTAEDIEDAGLGPFTTRYHWNQFDNPINDAFVDMTIDAYDQVPDLFHSGTFTLASALAQAIDESGSTATDDLVDAMTGMTVTDTPKGENGYEFREANNQAASEMAIAYPVPTSDEWADTWEANIMPGEPVQYVSAEDAMVPEDDVGCSL</sequence>
<dbReference type="InterPro" id="IPR028082">
    <property type="entry name" value="Peripla_BP_I"/>
</dbReference>
<accession>A0ABD5PPC9</accession>
<proteinExistence type="predicted"/>
<dbReference type="AlphaFoldDB" id="A0ABD5PPC9"/>
<dbReference type="RefSeq" id="WP_250141716.1">
    <property type="nucleotide sequence ID" value="NZ_JALIQP010000004.1"/>
</dbReference>
<reference evidence="3 4" key="1">
    <citation type="journal article" date="2019" name="Int. J. Syst. Evol. Microbiol.">
        <title>The Global Catalogue of Microorganisms (GCM) 10K type strain sequencing project: providing services to taxonomists for standard genome sequencing and annotation.</title>
        <authorList>
            <consortium name="The Broad Institute Genomics Platform"/>
            <consortium name="The Broad Institute Genome Sequencing Center for Infectious Disease"/>
            <person name="Wu L."/>
            <person name="Ma J."/>
        </authorList>
    </citation>
    <scope>NUCLEOTIDE SEQUENCE [LARGE SCALE GENOMIC DNA]</scope>
    <source>
        <strain evidence="3 4">WLHS5</strain>
    </source>
</reference>
<keyword evidence="1" id="KW-0732">Signal</keyword>
<name>A0ABD5PPC9_9EURY</name>
<dbReference type="PANTHER" id="PTHR30483">
    <property type="entry name" value="LEUCINE-SPECIFIC-BINDING PROTEIN"/>
    <property type="match status" value="1"/>
</dbReference>
<organism evidence="3 4">
    <name type="scientific">Halosolutus amylolyticus</name>
    <dbReference type="NCBI Taxonomy" id="2932267"/>
    <lineage>
        <taxon>Archaea</taxon>
        <taxon>Methanobacteriati</taxon>
        <taxon>Methanobacteriota</taxon>
        <taxon>Stenosarchaea group</taxon>
        <taxon>Halobacteria</taxon>
        <taxon>Halobacteriales</taxon>
        <taxon>Natrialbaceae</taxon>
        <taxon>Halosolutus</taxon>
    </lineage>
</organism>
<dbReference type="PROSITE" id="PS51257">
    <property type="entry name" value="PROKAR_LIPOPROTEIN"/>
    <property type="match status" value="1"/>
</dbReference>
<dbReference type="Pfam" id="PF13458">
    <property type="entry name" value="Peripla_BP_6"/>
    <property type="match status" value="1"/>
</dbReference>
<dbReference type="EMBL" id="JBHSFA010000005">
    <property type="protein sequence ID" value="MFC4542317.1"/>
    <property type="molecule type" value="Genomic_DNA"/>
</dbReference>
<protein>
    <submittedName>
        <fullName evidence="3">ABC transporter substrate-binding protein</fullName>
    </submittedName>
</protein>
<evidence type="ECO:0000313" key="3">
    <source>
        <dbReference type="EMBL" id="MFC4542317.1"/>
    </source>
</evidence>
<dbReference type="PANTHER" id="PTHR30483:SF6">
    <property type="entry name" value="PERIPLASMIC BINDING PROTEIN OF ABC TRANSPORTER FOR NATURAL AMINO ACIDS"/>
    <property type="match status" value="1"/>
</dbReference>
<feature type="domain" description="Leucine-binding protein" evidence="2">
    <location>
        <begin position="44"/>
        <end position="413"/>
    </location>
</feature>
<keyword evidence="4" id="KW-1185">Reference proteome</keyword>
<dbReference type="InterPro" id="IPR028081">
    <property type="entry name" value="Leu-bd"/>
</dbReference>
<dbReference type="Proteomes" id="UP001595898">
    <property type="component" value="Unassembled WGS sequence"/>
</dbReference>
<dbReference type="Gene3D" id="3.40.50.2300">
    <property type="match status" value="2"/>
</dbReference>
<evidence type="ECO:0000259" key="2">
    <source>
        <dbReference type="Pfam" id="PF13458"/>
    </source>
</evidence>
<comment type="caution">
    <text evidence="3">The sequence shown here is derived from an EMBL/GenBank/DDBJ whole genome shotgun (WGS) entry which is preliminary data.</text>
</comment>
<dbReference type="SUPFAM" id="SSF53822">
    <property type="entry name" value="Periplasmic binding protein-like I"/>
    <property type="match status" value="1"/>
</dbReference>
<evidence type="ECO:0000256" key="1">
    <source>
        <dbReference type="ARBA" id="ARBA00022729"/>
    </source>
</evidence>
<gene>
    <name evidence="3" type="ORF">ACFO5R_10290</name>
</gene>